<evidence type="ECO:0000313" key="5">
    <source>
        <dbReference type="Proteomes" id="UP001628192"/>
    </source>
</evidence>
<dbReference type="PANTHER" id="PTHR30481">
    <property type="entry name" value="DNA ADENINE METHYLASE"/>
    <property type="match status" value="1"/>
</dbReference>
<evidence type="ECO:0000256" key="3">
    <source>
        <dbReference type="ARBA" id="ARBA00022691"/>
    </source>
</evidence>
<dbReference type="Pfam" id="PF02086">
    <property type="entry name" value="MethyltransfD12"/>
    <property type="match status" value="1"/>
</dbReference>
<dbReference type="PRINTS" id="PR00505">
    <property type="entry name" value="D12N6MTFRASE"/>
</dbReference>
<comment type="caution">
    <text evidence="4">The sequence shown here is derived from an EMBL/GenBank/DDBJ whole genome shotgun (WGS) entry which is preliminary data.</text>
</comment>
<keyword evidence="1 4" id="KW-0489">Methyltransferase</keyword>
<evidence type="ECO:0000256" key="1">
    <source>
        <dbReference type="ARBA" id="ARBA00022603"/>
    </source>
</evidence>
<evidence type="ECO:0000313" key="4">
    <source>
        <dbReference type="EMBL" id="GAB1253058.1"/>
    </source>
</evidence>
<dbReference type="InterPro" id="IPR012263">
    <property type="entry name" value="M_m6A_EcoRV"/>
</dbReference>
<keyword evidence="5" id="KW-1185">Reference proteome</keyword>
<dbReference type="SUPFAM" id="SSF53335">
    <property type="entry name" value="S-adenosyl-L-methionine-dependent methyltransferases"/>
    <property type="match status" value="1"/>
</dbReference>
<organism evidence="4 5">
    <name type="scientific">Desulfovibrio falkowii</name>
    <dbReference type="NCBI Taxonomy" id="3136602"/>
    <lineage>
        <taxon>Bacteria</taxon>
        <taxon>Pseudomonadati</taxon>
        <taxon>Thermodesulfobacteriota</taxon>
        <taxon>Desulfovibrionia</taxon>
        <taxon>Desulfovibrionales</taxon>
        <taxon>Desulfovibrionaceae</taxon>
        <taxon>Desulfovibrio</taxon>
    </lineage>
</organism>
<dbReference type="InterPro" id="IPR029063">
    <property type="entry name" value="SAM-dependent_MTases_sf"/>
</dbReference>
<dbReference type="Proteomes" id="UP001628192">
    <property type="component" value="Unassembled WGS sequence"/>
</dbReference>
<protein>
    <submittedName>
        <fullName evidence="4">DNA adenine methylase</fullName>
    </submittedName>
</protein>
<dbReference type="RefSeq" id="WP_407844132.1">
    <property type="nucleotide sequence ID" value="NZ_BAAFSG010000001.1"/>
</dbReference>
<sequence length="291" mass="33046">MAKKNFSPLRYPGGKSALLDLITAIIHNNGFRYHEYAEPYAGGGGLALALLYGGYVSHIHLNDINPAIWCFWKAALEHTADFQRLVEATPVTIKEWEKQQQIYATEDYSDPLTLGFATFFLNRTNRSGIIKGAGVIGGKEQMGNYKIDCRFNRTDLAEKICRIGKYKNRISLYRDDAAIFFAKSENFSPSTLFFIDPPYFVKGASLYTNFYKPHDHADVAVAVKKLPFPWLVTYDNAPEISELYHGYQQFSFNINYSLQVKRKGQELLITSNDIYVGTELHKYQTALTGTD</sequence>
<keyword evidence="2" id="KW-0808">Transferase</keyword>
<reference evidence="4 5" key="1">
    <citation type="journal article" date="2025" name="Int. J. Syst. Evol. Microbiol.">
        <title>Desulfovibrio falkowii sp. nov., Porphyromonas miyakawae sp. nov., Mediterraneibacter flintii sp. nov. and Owariibacterium komagatae gen. nov., sp. nov., isolated from human faeces.</title>
        <authorList>
            <person name="Hamaguchi T."/>
            <person name="Ohara M."/>
            <person name="Hisatomi A."/>
            <person name="Sekiguchi K."/>
            <person name="Takeda J.I."/>
            <person name="Ueyama J."/>
            <person name="Ito M."/>
            <person name="Nishiwaki H."/>
            <person name="Ogi T."/>
            <person name="Hirayama M."/>
            <person name="Ohkuma M."/>
            <person name="Sakamoto M."/>
            <person name="Ohno K."/>
        </authorList>
    </citation>
    <scope>NUCLEOTIDE SEQUENCE [LARGE SCALE GENOMIC DNA]</scope>
    <source>
        <strain evidence="4 5">13CB8C</strain>
    </source>
</reference>
<dbReference type="PANTHER" id="PTHR30481:SF2">
    <property type="entry name" value="SITE-SPECIFIC DNA-METHYLTRANSFERASE (ADENINE-SPECIFIC)"/>
    <property type="match status" value="1"/>
</dbReference>
<proteinExistence type="predicted"/>
<dbReference type="GO" id="GO:0032259">
    <property type="term" value="P:methylation"/>
    <property type="evidence" value="ECO:0007669"/>
    <property type="project" value="UniProtKB-KW"/>
</dbReference>
<dbReference type="GO" id="GO:0008168">
    <property type="term" value="F:methyltransferase activity"/>
    <property type="evidence" value="ECO:0007669"/>
    <property type="project" value="UniProtKB-KW"/>
</dbReference>
<keyword evidence="3" id="KW-0949">S-adenosyl-L-methionine</keyword>
<name>A0ABQ0E5R1_9BACT</name>
<accession>A0ABQ0E5R1</accession>
<dbReference type="EMBL" id="BAAFSG010000001">
    <property type="protein sequence ID" value="GAB1253058.1"/>
    <property type="molecule type" value="Genomic_DNA"/>
</dbReference>
<dbReference type="Gene3D" id="3.40.50.150">
    <property type="entry name" value="Vaccinia Virus protein VP39"/>
    <property type="match status" value="2"/>
</dbReference>
<evidence type="ECO:0000256" key="2">
    <source>
        <dbReference type="ARBA" id="ARBA00022679"/>
    </source>
</evidence>
<gene>
    <name evidence="4" type="ORF">Defa_05450</name>
</gene>
<dbReference type="InterPro" id="IPR012327">
    <property type="entry name" value="MeTrfase_D12"/>
</dbReference>
<dbReference type="PIRSF" id="PIRSF000398">
    <property type="entry name" value="M_m6A_EcoRV"/>
    <property type="match status" value="1"/>
</dbReference>